<reference evidence="1 2" key="1">
    <citation type="submission" date="2017-09" db="EMBL/GenBank/DDBJ databases">
        <title>Large-scale bioinformatics analysis of Bacillus genomes uncovers conserved roles of natural products in bacterial physiology.</title>
        <authorList>
            <consortium name="Agbiome Team Llc"/>
            <person name="Bleich R.M."/>
            <person name="Grubbs K.J."/>
            <person name="Santa Maria K.C."/>
            <person name="Allen S.E."/>
            <person name="Farag S."/>
            <person name="Shank E.A."/>
            <person name="Bowers A."/>
        </authorList>
    </citation>
    <scope>NUCLEOTIDE SEQUENCE [LARGE SCALE GENOMIC DNA]</scope>
    <source>
        <strain evidence="1 2">AFS085496</strain>
    </source>
</reference>
<gene>
    <name evidence="1" type="ORF">COJ15_31215</name>
</gene>
<name>A0A9X6WII9_BACTU</name>
<dbReference type="EMBL" id="NUVX01000075">
    <property type="protein sequence ID" value="PFJ30277.1"/>
    <property type="molecule type" value="Genomic_DNA"/>
</dbReference>
<accession>A0A9X6WII9</accession>
<dbReference type="RefSeq" id="WP_098517583.1">
    <property type="nucleotide sequence ID" value="NZ_NUVX01000075.1"/>
</dbReference>
<organism evidence="1 2">
    <name type="scientific">Bacillus thuringiensis</name>
    <dbReference type="NCBI Taxonomy" id="1428"/>
    <lineage>
        <taxon>Bacteria</taxon>
        <taxon>Bacillati</taxon>
        <taxon>Bacillota</taxon>
        <taxon>Bacilli</taxon>
        <taxon>Bacillales</taxon>
        <taxon>Bacillaceae</taxon>
        <taxon>Bacillus</taxon>
        <taxon>Bacillus cereus group</taxon>
    </lineage>
</organism>
<dbReference type="Proteomes" id="UP000224003">
    <property type="component" value="Unassembled WGS sequence"/>
</dbReference>
<evidence type="ECO:0000313" key="2">
    <source>
        <dbReference type="Proteomes" id="UP000224003"/>
    </source>
</evidence>
<proteinExistence type="predicted"/>
<evidence type="ECO:0000313" key="1">
    <source>
        <dbReference type="EMBL" id="PFJ30277.1"/>
    </source>
</evidence>
<comment type="caution">
    <text evidence="1">The sequence shown here is derived from an EMBL/GenBank/DDBJ whole genome shotgun (WGS) entry which is preliminary data.</text>
</comment>
<evidence type="ECO:0008006" key="3">
    <source>
        <dbReference type="Google" id="ProtNLM"/>
    </source>
</evidence>
<dbReference type="AlphaFoldDB" id="A0A9X6WII9"/>
<protein>
    <recommendedName>
        <fullName evidence="3">Cthe-2314-like HEPN domain-containing protein</fullName>
    </recommendedName>
</protein>
<sequence length="210" mass="25068">MKNHIEKLSDKLSDYYNDEEWDALVELLDSLEFKYNKTSYHLVNIKQKLEKSTDFNMDNYYDEVCNPLYYETESFVIAMRSTADIIMHIINRTMKLGIESSKVNLSTVYKHPKTTKTIKNILHRYTHNRDSALWNFFYQFRNEIVHEKSITQTLPITINFFNGPQPLAYFEINGQKQNVVIYLETALNFLKRFVIHLFEQIEITVEHNFS</sequence>